<dbReference type="Proteomes" id="UP000800092">
    <property type="component" value="Unassembled WGS sequence"/>
</dbReference>
<feature type="domain" description="AD" evidence="1">
    <location>
        <begin position="121"/>
        <end position="216"/>
    </location>
</feature>
<dbReference type="PANTHER" id="PTHR13542">
    <property type="entry name" value="LSM12 HOMOLOG"/>
    <property type="match status" value="1"/>
</dbReference>
<dbReference type="InterPro" id="IPR047574">
    <property type="entry name" value="AD"/>
</dbReference>
<protein>
    <recommendedName>
        <fullName evidence="1">AD domain-containing protein</fullName>
    </recommendedName>
</protein>
<sequence length="234" mass="25375">MAENKRNSAAGRVATPKIAPQVGMQELDAALAKAVGARVKITTTVQNHTLEGTLFTACPITNLLVLNTTPPPPNPSSTLASQPCDYHAVHVSKIQSYQIQSLNNDISHGDGVTESGLFSIGKIDTKALKAREQAAIGKIKERDAMKGKGVSKEAQDIFDALARTLPARWHETSMIINDVVRIDQPYRIEDCKAPYDQAHALERVKKVLEYERRKIGEKTGRSGVATPVGLRKGG</sequence>
<dbReference type="InterPro" id="IPR039683">
    <property type="entry name" value="Lsm12-like"/>
</dbReference>
<accession>A0A6A6H8H4</accession>
<dbReference type="AlphaFoldDB" id="A0A6A6H8H4"/>
<name>A0A6A6H8H4_VIRVR</name>
<evidence type="ECO:0000313" key="2">
    <source>
        <dbReference type="EMBL" id="KAF2234247.1"/>
    </source>
</evidence>
<dbReference type="EMBL" id="ML991800">
    <property type="protein sequence ID" value="KAF2234247.1"/>
    <property type="molecule type" value="Genomic_DNA"/>
</dbReference>
<dbReference type="Pfam" id="PF09793">
    <property type="entry name" value="AD"/>
    <property type="match status" value="1"/>
</dbReference>
<organism evidence="2 3">
    <name type="scientific">Viridothelium virens</name>
    <name type="common">Speckled blister lichen</name>
    <name type="synonym">Trypethelium virens</name>
    <dbReference type="NCBI Taxonomy" id="1048519"/>
    <lineage>
        <taxon>Eukaryota</taxon>
        <taxon>Fungi</taxon>
        <taxon>Dikarya</taxon>
        <taxon>Ascomycota</taxon>
        <taxon>Pezizomycotina</taxon>
        <taxon>Dothideomycetes</taxon>
        <taxon>Dothideomycetes incertae sedis</taxon>
        <taxon>Trypetheliales</taxon>
        <taxon>Trypetheliaceae</taxon>
        <taxon>Viridothelium</taxon>
    </lineage>
</organism>
<gene>
    <name evidence="2" type="ORF">EV356DRAFT_567363</name>
</gene>
<keyword evidence="3" id="KW-1185">Reference proteome</keyword>
<dbReference type="PROSITE" id="PS52001">
    <property type="entry name" value="AD"/>
    <property type="match status" value="1"/>
</dbReference>
<evidence type="ECO:0000259" key="1">
    <source>
        <dbReference type="PROSITE" id="PS52001"/>
    </source>
</evidence>
<dbReference type="SMART" id="SM00995">
    <property type="entry name" value="AD"/>
    <property type="match status" value="1"/>
</dbReference>
<reference evidence="2" key="1">
    <citation type="journal article" date="2020" name="Stud. Mycol.">
        <title>101 Dothideomycetes genomes: a test case for predicting lifestyles and emergence of pathogens.</title>
        <authorList>
            <person name="Haridas S."/>
            <person name="Albert R."/>
            <person name="Binder M."/>
            <person name="Bloem J."/>
            <person name="Labutti K."/>
            <person name="Salamov A."/>
            <person name="Andreopoulos B."/>
            <person name="Baker S."/>
            <person name="Barry K."/>
            <person name="Bills G."/>
            <person name="Bluhm B."/>
            <person name="Cannon C."/>
            <person name="Castanera R."/>
            <person name="Culley D."/>
            <person name="Daum C."/>
            <person name="Ezra D."/>
            <person name="Gonzalez J."/>
            <person name="Henrissat B."/>
            <person name="Kuo A."/>
            <person name="Liang C."/>
            <person name="Lipzen A."/>
            <person name="Lutzoni F."/>
            <person name="Magnuson J."/>
            <person name="Mondo S."/>
            <person name="Nolan M."/>
            <person name="Ohm R."/>
            <person name="Pangilinan J."/>
            <person name="Park H.-J."/>
            <person name="Ramirez L."/>
            <person name="Alfaro M."/>
            <person name="Sun H."/>
            <person name="Tritt A."/>
            <person name="Yoshinaga Y."/>
            <person name="Zwiers L.-H."/>
            <person name="Turgeon B."/>
            <person name="Goodwin S."/>
            <person name="Spatafora J."/>
            <person name="Crous P."/>
            <person name="Grigoriev I."/>
        </authorList>
    </citation>
    <scope>NUCLEOTIDE SEQUENCE</scope>
    <source>
        <strain evidence="2">Tuck. ex Michener</strain>
    </source>
</reference>
<proteinExistence type="predicted"/>
<dbReference type="InterPro" id="IPR019181">
    <property type="entry name" value="LSM12_ABD"/>
</dbReference>
<dbReference type="OrthoDB" id="1057137at2759"/>
<evidence type="ECO:0000313" key="3">
    <source>
        <dbReference type="Proteomes" id="UP000800092"/>
    </source>
</evidence>